<reference evidence="1" key="2">
    <citation type="journal article" date="2015" name="Fish Shellfish Immunol.">
        <title>Early steps in the European eel (Anguilla anguilla)-Vibrio vulnificus interaction in the gills: Role of the RtxA13 toxin.</title>
        <authorList>
            <person name="Callol A."/>
            <person name="Pajuelo D."/>
            <person name="Ebbesson L."/>
            <person name="Teles M."/>
            <person name="MacKenzie S."/>
            <person name="Amaro C."/>
        </authorList>
    </citation>
    <scope>NUCLEOTIDE SEQUENCE</scope>
</reference>
<proteinExistence type="predicted"/>
<accession>A0A0E9SEF6</accession>
<sequence>MLLRFWVLGYFCV</sequence>
<dbReference type="EMBL" id="GBXM01069699">
    <property type="protein sequence ID" value="JAH38878.1"/>
    <property type="molecule type" value="Transcribed_RNA"/>
</dbReference>
<name>A0A0E9SEF6_ANGAN</name>
<evidence type="ECO:0000313" key="1">
    <source>
        <dbReference type="EMBL" id="JAH38878.1"/>
    </source>
</evidence>
<dbReference type="EMBL" id="GBXM01085649">
    <property type="protein sequence ID" value="JAH22928.1"/>
    <property type="molecule type" value="Transcribed_RNA"/>
</dbReference>
<protein>
    <submittedName>
        <fullName evidence="1">Uncharacterized protein</fullName>
    </submittedName>
</protein>
<organism evidence="1">
    <name type="scientific">Anguilla anguilla</name>
    <name type="common">European freshwater eel</name>
    <name type="synonym">Muraena anguilla</name>
    <dbReference type="NCBI Taxonomy" id="7936"/>
    <lineage>
        <taxon>Eukaryota</taxon>
        <taxon>Metazoa</taxon>
        <taxon>Chordata</taxon>
        <taxon>Craniata</taxon>
        <taxon>Vertebrata</taxon>
        <taxon>Euteleostomi</taxon>
        <taxon>Actinopterygii</taxon>
        <taxon>Neopterygii</taxon>
        <taxon>Teleostei</taxon>
        <taxon>Anguilliformes</taxon>
        <taxon>Anguillidae</taxon>
        <taxon>Anguilla</taxon>
    </lineage>
</organism>
<reference evidence="1" key="1">
    <citation type="submission" date="2014-11" db="EMBL/GenBank/DDBJ databases">
        <authorList>
            <person name="Amaro Gonzalez C."/>
        </authorList>
    </citation>
    <scope>NUCLEOTIDE SEQUENCE</scope>
</reference>